<comment type="catalytic activity">
    <reaction evidence="7">
        <text>L-cysteinyl-[protein] + hexadecanoyl-CoA = S-hexadecanoyl-L-cysteinyl-[protein] + CoA</text>
        <dbReference type="Rhea" id="RHEA:36683"/>
        <dbReference type="Rhea" id="RHEA-COMP:10131"/>
        <dbReference type="Rhea" id="RHEA-COMP:11032"/>
        <dbReference type="ChEBI" id="CHEBI:29950"/>
        <dbReference type="ChEBI" id="CHEBI:57287"/>
        <dbReference type="ChEBI" id="CHEBI:57379"/>
        <dbReference type="ChEBI" id="CHEBI:74151"/>
        <dbReference type="EC" id="2.3.1.225"/>
    </reaction>
</comment>
<keyword evidence="3 7" id="KW-0812">Transmembrane</keyword>
<feature type="transmembrane region" description="Helical" evidence="7">
    <location>
        <begin position="20"/>
        <end position="39"/>
    </location>
</feature>
<evidence type="ECO:0000256" key="4">
    <source>
        <dbReference type="ARBA" id="ARBA00022989"/>
    </source>
</evidence>
<feature type="transmembrane region" description="Helical" evidence="7">
    <location>
        <begin position="186"/>
        <end position="212"/>
    </location>
</feature>
<dbReference type="PANTHER" id="PTHR22883:SF203">
    <property type="entry name" value="PALMITOYLTRANSFERASE"/>
    <property type="match status" value="1"/>
</dbReference>
<keyword evidence="4 7" id="KW-1133">Transmembrane helix</keyword>
<evidence type="ECO:0000256" key="6">
    <source>
        <dbReference type="ARBA" id="ARBA00023315"/>
    </source>
</evidence>
<keyword evidence="10" id="KW-1185">Reference proteome</keyword>
<keyword evidence="5 7" id="KW-0472">Membrane</keyword>
<comment type="similarity">
    <text evidence="7">Belongs to the DHHC palmitoyltransferase family.</text>
</comment>
<dbReference type="EMBL" id="MPUH01000241">
    <property type="protein sequence ID" value="OMJ85298.1"/>
    <property type="molecule type" value="Genomic_DNA"/>
</dbReference>
<dbReference type="OrthoDB" id="1924421at2759"/>
<dbReference type="GO" id="GO:0016020">
    <property type="term" value="C:membrane"/>
    <property type="evidence" value="ECO:0007669"/>
    <property type="project" value="UniProtKB-SubCell"/>
</dbReference>
<feature type="transmembrane region" description="Helical" evidence="7">
    <location>
        <begin position="46"/>
        <end position="64"/>
    </location>
</feature>
<dbReference type="GO" id="GO:0005783">
    <property type="term" value="C:endoplasmic reticulum"/>
    <property type="evidence" value="ECO:0007669"/>
    <property type="project" value="TreeGrafter"/>
</dbReference>
<dbReference type="GO" id="GO:0019706">
    <property type="term" value="F:protein-cysteine S-palmitoyltransferase activity"/>
    <property type="evidence" value="ECO:0007669"/>
    <property type="project" value="UniProtKB-EC"/>
</dbReference>
<dbReference type="GO" id="GO:0006612">
    <property type="term" value="P:protein targeting to membrane"/>
    <property type="evidence" value="ECO:0007669"/>
    <property type="project" value="TreeGrafter"/>
</dbReference>
<evidence type="ECO:0000256" key="5">
    <source>
        <dbReference type="ARBA" id="ARBA00023136"/>
    </source>
</evidence>
<evidence type="ECO:0000256" key="7">
    <source>
        <dbReference type="RuleBase" id="RU079119"/>
    </source>
</evidence>
<dbReference type="AlphaFoldDB" id="A0A1R2C8G0"/>
<protein>
    <recommendedName>
        <fullName evidence="7">Palmitoyltransferase</fullName>
        <ecNumber evidence="7">2.3.1.225</ecNumber>
    </recommendedName>
</protein>
<organism evidence="9 10">
    <name type="scientific">Stentor coeruleus</name>
    <dbReference type="NCBI Taxonomy" id="5963"/>
    <lineage>
        <taxon>Eukaryota</taxon>
        <taxon>Sar</taxon>
        <taxon>Alveolata</taxon>
        <taxon>Ciliophora</taxon>
        <taxon>Postciliodesmatophora</taxon>
        <taxon>Heterotrichea</taxon>
        <taxon>Heterotrichida</taxon>
        <taxon>Stentoridae</taxon>
        <taxon>Stentor</taxon>
    </lineage>
</organism>
<dbReference type="EC" id="2.3.1.225" evidence="7"/>
<feature type="transmembrane region" description="Helical" evidence="7">
    <location>
        <begin position="142"/>
        <end position="165"/>
    </location>
</feature>
<evidence type="ECO:0000259" key="8">
    <source>
        <dbReference type="Pfam" id="PF01529"/>
    </source>
</evidence>
<dbReference type="PROSITE" id="PS50216">
    <property type="entry name" value="DHHC"/>
    <property type="match status" value="1"/>
</dbReference>
<feature type="domain" description="Palmitoyltransferase DHHC" evidence="8">
    <location>
        <begin position="93"/>
        <end position="229"/>
    </location>
</feature>
<dbReference type="Proteomes" id="UP000187209">
    <property type="component" value="Unassembled WGS sequence"/>
</dbReference>
<comment type="subcellular location">
    <subcellularLocation>
        <location evidence="1">Membrane</location>
        <topology evidence="1">Multi-pass membrane protein</topology>
    </subcellularLocation>
</comment>
<reference evidence="9 10" key="1">
    <citation type="submission" date="2016-11" db="EMBL/GenBank/DDBJ databases">
        <title>The macronuclear genome of Stentor coeruleus: a giant cell with tiny introns.</title>
        <authorList>
            <person name="Slabodnick M."/>
            <person name="Ruby J.G."/>
            <person name="Reiff S.B."/>
            <person name="Swart E.C."/>
            <person name="Gosai S."/>
            <person name="Prabakaran S."/>
            <person name="Witkowska E."/>
            <person name="Larue G.E."/>
            <person name="Fisher S."/>
            <person name="Freeman R.M."/>
            <person name="Gunawardena J."/>
            <person name="Chu W."/>
            <person name="Stover N.A."/>
            <person name="Gregory B.D."/>
            <person name="Nowacki M."/>
            <person name="Derisi J."/>
            <person name="Roy S.W."/>
            <person name="Marshall W.F."/>
            <person name="Sood P."/>
        </authorList>
    </citation>
    <scope>NUCLEOTIDE SEQUENCE [LARGE SCALE GENOMIC DNA]</scope>
    <source>
        <strain evidence="9">WM001</strain>
    </source>
</reference>
<dbReference type="PANTHER" id="PTHR22883">
    <property type="entry name" value="ZINC FINGER DHHC DOMAIN CONTAINING PROTEIN"/>
    <property type="match status" value="1"/>
</dbReference>
<evidence type="ECO:0000313" key="10">
    <source>
        <dbReference type="Proteomes" id="UP000187209"/>
    </source>
</evidence>
<accession>A0A1R2C8G0</accession>
<gene>
    <name evidence="9" type="ORF">SteCoe_13391</name>
</gene>
<evidence type="ECO:0000256" key="2">
    <source>
        <dbReference type="ARBA" id="ARBA00022679"/>
    </source>
</evidence>
<proteinExistence type="inferred from homology"/>
<evidence type="ECO:0000256" key="1">
    <source>
        <dbReference type="ARBA" id="ARBA00004141"/>
    </source>
</evidence>
<keyword evidence="2 7" id="KW-0808">Transferase</keyword>
<evidence type="ECO:0000313" key="9">
    <source>
        <dbReference type="EMBL" id="OMJ85298.1"/>
    </source>
</evidence>
<dbReference type="InterPro" id="IPR001594">
    <property type="entry name" value="Palmitoyltrfase_DHHC"/>
</dbReference>
<dbReference type="InterPro" id="IPR039859">
    <property type="entry name" value="PFA4/ZDH16/20/ERF2-like"/>
</dbReference>
<dbReference type="Pfam" id="PF01529">
    <property type="entry name" value="DHHC"/>
    <property type="match status" value="1"/>
</dbReference>
<evidence type="ECO:0000256" key="3">
    <source>
        <dbReference type="ARBA" id="ARBA00022692"/>
    </source>
</evidence>
<comment type="domain">
    <text evidence="7">The DHHC domain is required for palmitoyltransferase activity.</text>
</comment>
<keyword evidence="6 7" id="KW-0012">Acyltransferase</keyword>
<comment type="caution">
    <text evidence="9">The sequence shown here is derived from an EMBL/GenBank/DDBJ whole genome shotgun (WGS) entry which is preliminary data.</text>
</comment>
<dbReference type="GO" id="GO:0005794">
    <property type="term" value="C:Golgi apparatus"/>
    <property type="evidence" value="ECO:0007669"/>
    <property type="project" value="TreeGrafter"/>
</dbReference>
<sequence>MDRPARKNGLERPFHPFQISSWILQLFNIMGIFCTTIPCLSPDMRIPIGVIYTIFQISTIYFGYKLASSIPTDEIVLIFNTSTDKALIMQLEENSDKYCSFCKSPVKSTSKHCVRCNRCTTNFDHHCKWVNNCVGEANYKTFVMLIGVCMFLELIICVVCGNTFVESVISARTARRNIKDYYRNDVFFFFQTIQALLALEGVVFSCLLGYLIGLHLYLRFKGITTYEYILRKRADTKIIPKEKRFDTSTALNNSSYLNNPIKDLQAHCYPNVQKSDRELKISPRA</sequence>
<name>A0A1R2C8G0_9CILI</name>